<accession>A0A1D6FVH1</accession>
<proteinExistence type="predicted"/>
<protein>
    <submittedName>
        <fullName evidence="2">Serine/arginine-rich splicing factor RS2Z32</fullName>
    </submittedName>
</protein>
<gene>
    <name evidence="2" type="ORF">ZEAMMB73_Zm00001d011004</name>
</gene>
<feature type="compositionally biased region" description="Polar residues" evidence="1">
    <location>
        <begin position="20"/>
        <end position="44"/>
    </location>
</feature>
<evidence type="ECO:0000313" key="2">
    <source>
        <dbReference type="EMBL" id="AQK95435.1"/>
    </source>
</evidence>
<reference evidence="2" key="1">
    <citation type="submission" date="2015-12" db="EMBL/GenBank/DDBJ databases">
        <title>Update maize B73 reference genome by single molecule sequencing technologies.</title>
        <authorList>
            <consortium name="Maize Genome Sequencing Project"/>
            <person name="Ware D."/>
        </authorList>
    </citation>
    <scope>NUCLEOTIDE SEQUENCE</scope>
    <source>
        <tissue evidence="2">Seedling</tissue>
    </source>
</reference>
<dbReference type="AlphaFoldDB" id="A0A1D6FVH1"/>
<feature type="region of interest" description="Disordered" evidence="1">
    <location>
        <begin position="1"/>
        <end position="65"/>
    </location>
</feature>
<name>A0A1D6FVH1_MAIZE</name>
<organism evidence="2">
    <name type="scientific">Zea mays</name>
    <name type="common">Maize</name>
    <dbReference type="NCBI Taxonomy" id="4577"/>
    <lineage>
        <taxon>Eukaryota</taxon>
        <taxon>Viridiplantae</taxon>
        <taxon>Streptophyta</taxon>
        <taxon>Embryophyta</taxon>
        <taxon>Tracheophyta</taxon>
        <taxon>Spermatophyta</taxon>
        <taxon>Magnoliopsida</taxon>
        <taxon>Liliopsida</taxon>
        <taxon>Poales</taxon>
        <taxon>Poaceae</taxon>
        <taxon>PACMAD clade</taxon>
        <taxon>Panicoideae</taxon>
        <taxon>Andropogonodae</taxon>
        <taxon>Andropogoneae</taxon>
        <taxon>Tripsacinae</taxon>
        <taxon>Zea</taxon>
    </lineage>
</organism>
<dbReference type="EMBL" id="CM000784">
    <property type="protein sequence ID" value="AQK95435.1"/>
    <property type="molecule type" value="Genomic_DNA"/>
</dbReference>
<sequence>MSKRSRSPSDGYRSPVGNGRSPSRATMVTTQAPRATMVMTSTAVHQEEVSPPELKNSPCNLGSSVPDLRKQTVFCHFSDL</sequence>
<evidence type="ECO:0000256" key="1">
    <source>
        <dbReference type="SAM" id="MobiDB-lite"/>
    </source>
</evidence>